<dbReference type="PANTHER" id="PTHR47965">
    <property type="entry name" value="ASPARTYL PROTEASE-RELATED"/>
    <property type="match status" value="1"/>
</dbReference>
<sequence>MTFTNNTNNAIYFLTLTSLLLLLISHEASSQQTLLAPLNKDTQTSLYTITLNSNERHVIDLSAPFSWRHCSSPRQHTVDCVSAQCIQAQYLLSPSCPISFTNPSPLPNPCTCMVTPINPRTKSCALDRLTSANLSISYVNREKPRSEIEFKNIYLSCARRSLFRSFPRGVVGLASLSLAPSSFPSQFSSSNFGVSQKFAICLPSGSSSSGVISFGDEPNNYFSTRKIDVLSLLSHTPLLRNPKTADYFIGIKELSVNGNYSIPMNPNEGIKLSTVVPYTTLRTDIFEKLLNFFTRSMIKGARLLKRVKPFSACYNASEIGYGRFGLNVPKIDLEFANGKNWTVHGANSMRRVGGEVACFAFLDGEANPEHSIVIGSFQMEDNLLLFDLEQMSFGFSSSLYSQRMTCGDFGMGSKV</sequence>
<dbReference type="InterPro" id="IPR032861">
    <property type="entry name" value="TAXi_N"/>
</dbReference>
<evidence type="ECO:0000256" key="2">
    <source>
        <dbReference type="SAM" id="SignalP"/>
    </source>
</evidence>
<dbReference type="AlphaFoldDB" id="A0A9N7R218"/>
<keyword evidence="4" id="KW-0378">Hydrolase</keyword>
<dbReference type="PANTHER" id="PTHR47965:SF63">
    <property type="entry name" value="OS01G0937200 PROTEIN"/>
    <property type="match status" value="1"/>
</dbReference>
<keyword evidence="5" id="KW-1185">Reference proteome</keyword>
<gene>
    <name evidence="4" type="ORF">SHERM_09518</name>
</gene>
<feature type="chain" id="PRO_5040370571" evidence="2">
    <location>
        <begin position="31"/>
        <end position="415"/>
    </location>
</feature>
<feature type="signal peptide" evidence="2">
    <location>
        <begin position="1"/>
        <end position="30"/>
    </location>
</feature>
<keyword evidence="2" id="KW-0732">Signal</keyword>
<dbReference type="InterPro" id="IPR032799">
    <property type="entry name" value="TAXi_C"/>
</dbReference>
<dbReference type="Gene3D" id="2.40.70.10">
    <property type="entry name" value="Acid Proteases"/>
    <property type="match status" value="2"/>
</dbReference>
<feature type="domain" description="Peptidase A1" evidence="3">
    <location>
        <begin position="42"/>
        <end position="396"/>
    </location>
</feature>
<organism evidence="4 5">
    <name type="scientific">Striga hermonthica</name>
    <name type="common">Purple witchweed</name>
    <name type="synonym">Buchnera hermonthica</name>
    <dbReference type="NCBI Taxonomy" id="68872"/>
    <lineage>
        <taxon>Eukaryota</taxon>
        <taxon>Viridiplantae</taxon>
        <taxon>Streptophyta</taxon>
        <taxon>Embryophyta</taxon>
        <taxon>Tracheophyta</taxon>
        <taxon>Spermatophyta</taxon>
        <taxon>Magnoliopsida</taxon>
        <taxon>eudicotyledons</taxon>
        <taxon>Gunneridae</taxon>
        <taxon>Pentapetalae</taxon>
        <taxon>asterids</taxon>
        <taxon>lamiids</taxon>
        <taxon>Lamiales</taxon>
        <taxon>Orobanchaceae</taxon>
        <taxon>Buchnereae</taxon>
        <taxon>Striga</taxon>
    </lineage>
</organism>
<accession>A0A9N7R218</accession>
<dbReference type="GO" id="GO:0004190">
    <property type="term" value="F:aspartic-type endopeptidase activity"/>
    <property type="evidence" value="ECO:0007669"/>
    <property type="project" value="InterPro"/>
</dbReference>
<dbReference type="Pfam" id="PF14541">
    <property type="entry name" value="TAXi_C"/>
    <property type="match status" value="1"/>
</dbReference>
<dbReference type="EMBL" id="CACSLK010000984">
    <property type="protein sequence ID" value="CAA0806630.1"/>
    <property type="molecule type" value="Genomic_DNA"/>
</dbReference>
<dbReference type="InterPro" id="IPR001461">
    <property type="entry name" value="Aspartic_peptidase_A1"/>
</dbReference>
<reference evidence="4" key="1">
    <citation type="submission" date="2019-12" db="EMBL/GenBank/DDBJ databases">
        <authorList>
            <person name="Scholes J."/>
        </authorList>
    </citation>
    <scope>NUCLEOTIDE SEQUENCE</scope>
</reference>
<evidence type="ECO:0000256" key="1">
    <source>
        <dbReference type="ARBA" id="ARBA00007447"/>
    </source>
</evidence>
<comment type="similarity">
    <text evidence="1">Belongs to the peptidase A1 family.</text>
</comment>
<dbReference type="SUPFAM" id="SSF50630">
    <property type="entry name" value="Acid proteases"/>
    <property type="match status" value="1"/>
</dbReference>
<keyword evidence="4" id="KW-0645">Protease</keyword>
<evidence type="ECO:0000313" key="5">
    <source>
        <dbReference type="Proteomes" id="UP001153555"/>
    </source>
</evidence>
<dbReference type="OrthoDB" id="1258937at2759"/>
<name>A0A9N7R218_STRHE</name>
<proteinExistence type="inferred from homology"/>
<dbReference type="InterPro" id="IPR021109">
    <property type="entry name" value="Peptidase_aspartic_dom_sf"/>
</dbReference>
<comment type="caution">
    <text evidence="4">The sequence shown here is derived from an EMBL/GenBank/DDBJ whole genome shotgun (WGS) entry which is preliminary data.</text>
</comment>
<dbReference type="Pfam" id="PF14543">
    <property type="entry name" value="TAXi_N"/>
    <property type="match status" value="1"/>
</dbReference>
<protein>
    <submittedName>
        <fullName evidence="4">Eukaryotic aspartyl protease family protein</fullName>
    </submittedName>
</protein>
<evidence type="ECO:0000313" key="4">
    <source>
        <dbReference type="EMBL" id="CAA0806630.1"/>
    </source>
</evidence>
<dbReference type="PROSITE" id="PS51767">
    <property type="entry name" value="PEPTIDASE_A1"/>
    <property type="match status" value="1"/>
</dbReference>
<dbReference type="InterPro" id="IPR033121">
    <property type="entry name" value="PEPTIDASE_A1"/>
</dbReference>
<dbReference type="Proteomes" id="UP001153555">
    <property type="component" value="Unassembled WGS sequence"/>
</dbReference>
<evidence type="ECO:0000259" key="3">
    <source>
        <dbReference type="PROSITE" id="PS51767"/>
    </source>
</evidence>
<dbReference type="GO" id="GO:0006508">
    <property type="term" value="P:proteolysis"/>
    <property type="evidence" value="ECO:0007669"/>
    <property type="project" value="UniProtKB-KW"/>
</dbReference>